<dbReference type="EMBL" id="CACTIH010000644">
    <property type="protein sequence ID" value="CAA2961849.1"/>
    <property type="molecule type" value="Genomic_DNA"/>
</dbReference>
<comment type="caution">
    <text evidence="1">The sequence shown here is derived from an EMBL/GenBank/DDBJ whole genome shotgun (WGS) entry which is preliminary data.</text>
</comment>
<gene>
    <name evidence="1" type="ORF">OLEA9_A039608</name>
</gene>
<feature type="non-terminal residue" evidence="1">
    <location>
        <position position="1"/>
    </location>
</feature>
<protein>
    <submittedName>
        <fullName evidence="1">Uncharacterized protein</fullName>
    </submittedName>
</protein>
<evidence type="ECO:0000313" key="2">
    <source>
        <dbReference type="Proteomes" id="UP000594638"/>
    </source>
</evidence>
<accession>A0A8S0Q7F9</accession>
<dbReference type="AlphaFoldDB" id="A0A8S0Q7F9"/>
<reference evidence="1 2" key="1">
    <citation type="submission" date="2019-12" db="EMBL/GenBank/DDBJ databases">
        <authorList>
            <person name="Alioto T."/>
            <person name="Alioto T."/>
            <person name="Gomez Garrido J."/>
        </authorList>
    </citation>
    <scope>NUCLEOTIDE SEQUENCE [LARGE SCALE GENOMIC DNA]</scope>
</reference>
<keyword evidence="2" id="KW-1185">Reference proteome</keyword>
<sequence length="70" mass="7810">NVKMVRTLGDPVRCKPCPCWLLKNLQAGQSRVHQTSLMMMKFKKQGSPDLTLMYGEMKVNSSIGDNIVVG</sequence>
<organism evidence="1 2">
    <name type="scientific">Olea europaea subsp. europaea</name>
    <dbReference type="NCBI Taxonomy" id="158383"/>
    <lineage>
        <taxon>Eukaryota</taxon>
        <taxon>Viridiplantae</taxon>
        <taxon>Streptophyta</taxon>
        <taxon>Embryophyta</taxon>
        <taxon>Tracheophyta</taxon>
        <taxon>Spermatophyta</taxon>
        <taxon>Magnoliopsida</taxon>
        <taxon>eudicotyledons</taxon>
        <taxon>Gunneridae</taxon>
        <taxon>Pentapetalae</taxon>
        <taxon>asterids</taxon>
        <taxon>lamiids</taxon>
        <taxon>Lamiales</taxon>
        <taxon>Oleaceae</taxon>
        <taxon>Oleeae</taxon>
        <taxon>Olea</taxon>
    </lineage>
</organism>
<dbReference type="Proteomes" id="UP000594638">
    <property type="component" value="Unassembled WGS sequence"/>
</dbReference>
<evidence type="ECO:0000313" key="1">
    <source>
        <dbReference type="EMBL" id="CAA2961849.1"/>
    </source>
</evidence>
<proteinExistence type="predicted"/>
<name>A0A8S0Q7F9_OLEEU</name>
<dbReference type="Gramene" id="OE9A039608T1">
    <property type="protein sequence ID" value="OE9A039608C1"/>
    <property type="gene ID" value="OE9A039608"/>
</dbReference>